<evidence type="ECO:0000313" key="2">
    <source>
        <dbReference type="Proteomes" id="UP000824024"/>
    </source>
</evidence>
<dbReference type="AlphaFoldDB" id="A0A9D2D1N1"/>
<evidence type="ECO:0000313" key="1">
    <source>
        <dbReference type="EMBL" id="HIZ06854.1"/>
    </source>
</evidence>
<proteinExistence type="predicted"/>
<name>A0A9D2D1N1_9FIRM</name>
<accession>A0A9D2D1N1</accession>
<organism evidence="1 2">
    <name type="scientific">Candidatus Eubacterium avistercoris</name>
    <dbReference type="NCBI Taxonomy" id="2838567"/>
    <lineage>
        <taxon>Bacteria</taxon>
        <taxon>Bacillati</taxon>
        <taxon>Bacillota</taxon>
        <taxon>Clostridia</taxon>
        <taxon>Eubacteriales</taxon>
        <taxon>Eubacteriaceae</taxon>
        <taxon>Eubacterium</taxon>
    </lineage>
</organism>
<gene>
    <name evidence="1" type="ORF">IAA08_02825</name>
</gene>
<reference evidence="1" key="1">
    <citation type="journal article" date="2021" name="PeerJ">
        <title>Extensive microbial diversity within the chicken gut microbiome revealed by metagenomics and culture.</title>
        <authorList>
            <person name="Gilroy R."/>
            <person name="Ravi A."/>
            <person name="Getino M."/>
            <person name="Pursley I."/>
            <person name="Horton D.L."/>
            <person name="Alikhan N.F."/>
            <person name="Baker D."/>
            <person name="Gharbi K."/>
            <person name="Hall N."/>
            <person name="Watson M."/>
            <person name="Adriaenssens E.M."/>
            <person name="Foster-Nyarko E."/>
            <person name="Jarju S."/>
            <person name="Secka A."/>
            <person name="Antonio M."/>
            <person name="Oren A."/>
            <person name="Chaudhuri R.R."/>
            <person name="La Ragione R."/>
            <person name="Hildebrand F."/>
            <person name="Pallen M.J."/>
        </authorList>
    </citation>
    <scope>NUCLEOTIDE SEQUENCE</scope>
    <source>
        <strain evidence="1">CHK192-9172</strain>
    </source>
</reference>
<comment type="caution">
    <text evidence="1">The sequence shown here is derived from an EMBL/GenBank/DDBJ whole genome shotgun (WGS) entry which is preliminary data.</text>
</comment>
<dbReference type="Proteomes" id="UP000824024">
    <property type="component" value="Unassembled WGS sequence"/>
</dbReference>
<dbReference type="EMBL" id="DXCH01000077">
    <property type="protein sequence ID" value="HIZ06854.1"/>
    <property type="molecule type" value="Genomic_DNA"/>
</dbReference>
<sequence>MRWFGPGDLEVAGSGFQIKNKVVVLYDHASLVPQHGQLYFCLGGEGADGRLPWGSIELVSLWDGGHCECRRDEAAGVLKSELLPEYARLQLSQIRPPGALDLQNHIPEYSGYSFLPDGRYAAGAWLCTEKEVRDYVEMQRDYQHRVLICDRDDFAVLEIVEGKLVFPDEQILQKAAKENGQRGEMAMT</sequence>
<reference evidence="1" key="2">
    <citation type="submission" date="2021-04" db="EMBL/GenBank/DDBJ databases">
        <authorList>
            <person name="Gilroy R."/>
        </authorList>
    </citation>
    <scope>NUCLEOTIDE SEQUENCE</scope>
    <source>
        <strain evidence="1">CHK192-9172</strain>
    </source>
</reference>
<protein>
    <submittedName>
        <fullName evidence="1">Uncharacterized protein</fullName>
    </submittedName>
</protein>